<name>A0A1I5V2Q8_9BACT</name>
<dbReference type="RefSeq" id="WP_092914350.1">
    <property type="nucleotide sequence ID" value="NZ_FOXB01000084.1"/>
</dbReference>
<dbReference type="AlphaFoldDB" id="A0A1I5V2Q8"/>
<keyword evidence="2" id="KW-1185">Reference proteome</keyword>
<protein>
    <submittedName>
        <fullName evidence="1">Uncharacterized protein</fullName>
    </submittedName>
</protein>
<dbReference type="Proteomes" id="UP000199227">
    <property type="component" value="Unassembled WGS sequence"/>
</dbReference>
<sequence length="276" mass="32709">MQNYSILDTNRQPYYICFLVAGNDGTEWIDAGLPTPNWFVKFKHSYLIGWLIDGYFHTKKGQEYLNDIIARIIFTLPIKERLKYRPNNPLQVDKIYKLKEFQNLKSLSTSTITTTKINLQGYISSQHDDDMKFWELKLWIEKQIQRNGGEGNMVSFEMLLQYATNMYDWKDFSTAKAKCRNIWRWYEKRNWKYHMLKTTKSEEEIYMTRRERAISNARAKAEKARKAVINAITGLYADEYKKKSGAWHIGKIVEATGVSRNIVAKYLKEFEEENTK</sequence>
<evidence type="ECO:0000313" key="1">
    <source>
        <dbReference type="EMBL" id="SFQ01662.1"/>
    </source>
</evidence>
<reference evidence="1 2" key="1">
    <citation type="submission" date="2016-10" db="EMBL/GenBank/DDBJ databases">
        <authorList>
            <person name="de Groot N.N."/>
        </authorList>
    </citation>
    <scope>NUCLEOTIDE SEQUENCE [LARGE SCALE GENOMIC DNA]</scope>
    <source>
        <strain evidence="1 2">EP1-55-1</strain>
    </source>
</reference>
<dbReference type="EMBL" id="FOXB01000084">
    <property type="protein sequence ID" value="SFQ01662.1"/>
    <property type="molecule type" value="Genomic_DNA"/>
</dbReference>
<organism evidence="1 2">
    <name type="scientific">Hydrogenimonas thermophila</name>
    <dbReference type="NCBI Taxonomy" id="223786"/>
    <lineage>
        <taxon>Bacteria</taxon>
        <taxon>Pseudomonadati</taxon>
        <taxon>Campylobacterota</taxon>
        <taxon>Epsilonproteobacteria</taxon>
        <taxon>Campylobacterales</taxon>
        <taxon>Hydrogenimonadaceae</taxon>
        <taxon>Hydrogenimonas</taxon>
    </lineage>
</organism>
<gene>
    <name evidence="1" type="ORF">SAMN05216234_1841</name>
</gene>
<evidence type="ECO:0000313" key="2">
    <source>
        <dbReference type="Proteomes" id="UP000199227"/>
    </source>
</evidence>
<accession>A0A1I5V2Q8</accession>
<proteinExistence type="predicted"/>